<dbReference type="GeneID" id="27351300"/>
<dbReference type="HOGENOM" id="CLU_1421438_0_0_1"/>
<gene>
    <name evidence="2" type="ORF">PV07_12106</name>
</gene>
<feature type="compositionally biased region" description="Basic and acidic residues" evidence="1">
    <location>
        <begin position="45"/>
        <end position="61"/>
    </location>
</feature>
<dbReference type="STRING" id="569365.A0A0D2BUV1"/>
<feature type="compositionally biased region" description="Polar residues" evidence="1">
    <location>
        <begin position="8"/>
        <end position="44"/>
    </location>
</feature>
<evidence type="ECO:0000313" key="3">
    <source>
        <dbReference type="Proteomes" id="UP000054466"/>
    </source>
</evidence>
<keyword evidence="3" id="KW-1185">Reference proteome</keyword>
<feature type="region of interest" description="Disordered" evidence="1">
    <location>
        <begin position="1"/>
        <end position="192"/>
    </location>
</feature>
<reference evidence="2 3" key="1">
    <citation type="submission" date="2015-01" db="EMBL/GenBank/DDBJ databases">
        <title>The Genome Sequence of Cladophialophora immunda CBS83496.</title>
        <authorList>
            <consortium name="The Broad Institute Genomics Platform"/>
            <person name="Cuomo C."/>
            <person name="de Hoog S."/>
            <person name="Gorbushina A."/>
            <person name="Stielow B."/>
            <person name="Teixiera M."/>
            <person name="Abouelleil A."/>
            <person name="Chapman S.B."/>
            <person name="Priest M."/>
            <person name="Young S.K."/>
            <person name="Wortman J."/>
            <person name="Nusbaum C."/>
            <person name="Birren B."/>
        </authorList>
    </citation>
    <scope>NUCLEOTIDE SEQUENCE [LARGE SCALE GENOMIC DNA]</scope>
    <source>
        <strain evidence="2 3">CBS 83496</strain>
    </source>
</reference>
<evidence type="ECO:0000256" key="1">
    <source>
        <dbReference type="SAM" id="MobiDB-lite"/>
    </source>
</evidence>
<evidence type="ECO:0000313" key="2">
    <source>
        <dbReference type="EMBL" id="KIW22195.1"/>
    </source>
</evidence>
<protein>
    <submittedName>
        <fullName evidence="2">Uncharacterized protein</fullName>
    </submittedName>
</protein>
<proteinExistence type="predicted"/>
<dbReference type="OrthoDB" id="3438962at2759"/>
<dbReference type="Proteomes" id="UP000054466">
    <property type="component" value="Unassembled WGS sequence"/>
</dbReference>
<feature type="compositionally biased region" description="Basic and acidic residues" evidence="1">
    <location>
        <begin position="130"/>
        <end position="151"/>
    </location>
</feature>
<name>A0A0D2BUV1_9EURO</name>
<dbReference type="VEuPathDB" id="FungiDB:PV07_12106"/>
<accession>A0A0D2BUV1</accession>
<organism evidence="2 3">
    <name type="scientific">Cladophialophora immunda</name>
    <dbReference type="NCBI Taxonomy" id="569365"/>
    <lineage>
        <taxon>Eukaryota</taxon>
        <taxon>Fungi</taxon>
        <taxon>Dikarya</taxon>
        <taxon>Ascomycota</taxon>
        <taxon>Pezizomycotina</taxon>
        <taxon>Eurotiomycetes</taxon>
        <taxon>Chaetothyriomycetidae</taxon>
        <taxon>Chaetothyriales</taxon>
        <taxon>Herpotrichiellaceae</taxon>
        <taxon>Cladophialophora</taxon>
    </lineage>
</organism>
<dbReference type="RefSeq" id="XP_016242411.1">
    <property type="nucleotide sequence ID" value="XM_016399599.1"/>
</dbReference>
<feature type="compositionally biased region" description="Polar residues" evidence="1">
    <location>
        <begin position="84"/>
        <end position="96"/>
    </location>
</feature>
<sequence length="192" mass="20628">MSELDPQAPSQPSQQTGLNQGLNPASKTSQEQTAAQDTSSTQSKTVDRRSAHDVPSEHGEAAKPGALGIGERGPLTERRIPESDAQNYSEGNSNLEGEQMRMPGEGNVARAVRKGGGGGYGEEESLTQNIDRKAADHERELHRRGERTGKEIEEEEQEDWTGKKADIASALGQGREGRDEASRPAVVLAAEE</sequence>
<dbReference type="EMBL" id="KN847047">
    <property type="protein sequence ID" value="KIW22195.1"/>
    <property type="molecule type" value="Genomic_DNA"/>
</dbReference>
<dbReference type="AlphaFoldDB" id="A0A0D2BUV1"/>